<dbReference type="CDD" id="cd16100">
    <property type="entry name" value="ARID"/>
    <property type="match status" value="1"/>
</dbReference>
<dbReference type="Gene3D" id="1.10.150.60">
    <property type="entry name" value="ARID DNA-binding domain"/>
    <property type="match status" value="1"/>
</dbReference>
<dbReference type="GO" id="GO:0005634">
    <property type="term" value="C:nucleus"/>
    <property type="evidence" value="ECO:0007669"/>
    <property type="project" value="TreeGrafter"/>
</dbReference>
<feature type="compositionally biased region" description="Basic and acidic residues" evidence="7">
    <location>
        <begin position="124"/>
        <end position="136"/>
    </location>
</feature>
<sequence>MDLKVEENKQAEDPTHEAACVGDLLGEEETKVDELLSSSLDVEHIELNFQQVNSSEQQNVESNVVALVNGGKQDLGENDEIQIDGIAAIDADKESLLVQEHLESRDGENREDPNQEVDGPTEGVGEKEFPQEELHLDECRFPVTEERDSGNSSALQISQDVADVMAVVDESTGLEQNAITESKMGITNQLAYVVTDEKDMDTKDGRQVDDFSGFDKSSGLGPFVEGDESGTVEEQMAFMKDVESFCREKGLEFKPPKFYGEGLNLLKLWRSVIRLGGYEQVTACKLWRQVGESFNPPKTCTTISWTFRIFYEKVVLKLFDYAGLRWFFSLFVSSSSYVLFQALLEYEKHKFVTGALNISGAMLTQHGGLEPQADIHGLVSGRARRDSAARAIQGWHQHRLGNGEVTETINKEKNLSTTPKREKQLKTVGTMKRKMQSPVEQALRMVRAKTDAPKYETSVIDVGAPANWVKINVQKTRECFEIYALVPGLLREEVKVQSDPAGRVVISGEPGQPDNPWGVTPFKKVVTLPSRIDPHQTSAVITLHGQLLVRVPFEQPDV</sequence>
<dbReference type="InterPro" id="IPR036431">
    <property type="entry name" value="ARID_dom_sf"/>
</dbReference>
<keyword evidence="4" id="KW-0539">Nucleus</keyword>
<evidence type="ECO:0000256" key="5">
    <source>
        <dbReference type="PROSITE-ProRule" id="PRU00285"/>
    </source>
</evidence>
<keyword evidence="2" id="KW-0238">DNA-binding</keyword>
<dbReference type="PROSITE" id="PS51011">
    <property type="entry name" value="ARID"/>
    <property type="match status" value="1"/>
</dbReference>
<dbReference type="Proteomes" id="UP000594263">
    <property type="component" value="Unplaced"/>
</dbReference>
<dbReference type="AlphaFoldDB" id="A0A7N0U5A3"/>
<evidence type="ECO:0000256" key="3">
    <source>
        <dbReference type="ARBA" id="ARBA00023163"/>
    </source>
</evidence>
<dbReference type="FunFam" id="1.10.150.60:FF:000018">
    <property type="entry name" value="AT-rich interactive domain-containing protein 3"/>
    <property type="match status" value="1"/>
</dbReference>
<dbReference type="GO" id="GO:0003677">
    <property type="term" value="F:DNA binding"/>
    <property type="evidence" value="ECO:0007669"/>
    <property type="project" value="UniProtKB-KW"/>
</dbReference>
<dbReference type="InterPro" id="IPR002068">
    <property type="entry name" value="A-crystallin/Hsp20_dom"/>
</dbReference>
<keyword evidence="3" id="KW-0804">Transcription</keyword>
<evidence type="ECO:0000256" key="7">
    <source>
        <dbReference type="SAM" id="MobiDB-lite"/>
    </source>
</evidence>
<feature type="region of interest" description="Disordered" evidence="7">
    <location>
        <begin position="102"/>
        <end position="136"/>
    </location>
</feature>
<dbReference type="Pfam" id="PF00011">
    <property type="entry name" value="HSP20"/>
    <property type="match status" value="1"/>
</dbReference>
<dbReference type="FunFam" id="2.60.40.790:FF:000014">
    <property type="entry name" value="AT-rich interactive domain-containing protein 3"/>
    <property type="match status" value="1"/>
</dbReference>
<comment type="similarity">
    <text evidence="5 6">Belongs to the small heat shock protein (HSP20) family.</text>
</comment>
<feature type="compositionally biased region" description="Basic and acidic residues" evidence="7">
    <location>
        <begin position="415"/>
        <end position="425"/>
    </location>
</feature>
<feature type="compositionally biased region" description="Basic and acidic residues" evidence="7">
    <location>
        <begin position="102"/>
        <end position="113"/>
    </location>
</feature>
<dbReference type="Gramene" id="Kaladp0055s0060.1.v1.1">
    <property type="protein sequence ID" value="Kaladp0055s0060.1.v1.1"/>
    <property type="gene ID" value="Kaladp0055s0060.v1.1"/>
</dbReference>
<dbReference type="SMART" id="SM01014">
    <property type="entry name" value="ARID"/>
    <property type="match status" value="1"/>
</dbReference>
<protein>
    <submittedName>
        <fullName evidence="10">Uncharacterized protein</fullName>
    </submittedName>
</protein>
<dbReference type="Pfam" id="PF01388">
    <property type="entry name" value="ARID"/>
    <property type="match status" value="1"/>
</dbReference>
<evidence type="ECO:0000256" key="1">
    <source>
        <dbReference type="ARBA" id="ARBA00023015"/>
    </source>
</evidence>
<evidence type="ECO:0000256" key="2">
    <source>
        <dbReference type="ARBA" id="ARBA00023125"/>
    </source>
</evidence>
<dbReference type="InterPro" id="IPR045147">
    <property type="entry name" value="ARI3A/B/C"/>
</dbReference>
<evidence type="ECO:0000256" key="6">
    <source>
        <dbReference type="RuleBase" id="RU003616"/>
    </source>
</evidence>
<feature type="region of interest" description="Disordered" evidence="7">
    <location>
        <begin position="415"/>
        <end position="439"/>
    </location>
</feature>
<evidence type="ECO:0000259" key="8">
    <source>
        <dbReference type="PROSITE" id="PS01031"/>
    </source>
</evidence>
<feature type="domain" description="SHSP" evidence="8">
    <location>
        <begin position="457"/>
        <end position="558"/>
    </location>
</feature>
<dbReference type="Gene3D" id="2.60.40.790">
    <property type="match status" value="1"/>
</dbReference>
<dbReference type="PANTHER" id="PTHR15348">
    <property type="entry name" value="AT-RICH INTERACTIVE DOMAIN-CONTAINING PROTEIN ARID DOMAIN- CONTAINING PROTEIN DEAD RINGER PROTEIN B-CELL REGULATOR OF IGH TRANSCRIPTION BRIGHT"/>
    <property type="match status" value="1"/>
</dbReference>
<proteinExistence type="inferred from homology"/>
<dbReference type="SUPFAM" id="SSF49764">
    <property type="entry name" value="HSP20-like chaperones"/>
    <property type="match status" value="1"/>
</dbReference>
<dbReference type="EnsemblPlants" id="Kaladp0055s0060.1.v1.1">
    <property type="protein sequence ID" value="Kaladp0055s0060.1.v1.1"/>
    <property type="gene ID" value="Kaladp0055s0060.v1.1"/>
</dbReference>
<evidence type="ECO:0000256" key="4">
    <source>
        <dbReference type="ARBA" id="ARBA00023242"/>
    </source>
</evidence>
<evidence type="ECO:0000259" key="9">
    <source>
        <dbReference type="PROSITE" id="PS51011"/>
    </source>
</evidence>
<dbReference type="SMART" id="SM00501">
    <property type="entry name" value="BRIGHT"/>
    <property type="match status" value="1"/>
</dbReference>
<evidence type="ECO:0000313" key="11">
    <source>
        <dbReference type="Proteomes" id="UP000594263"/>
    </source>
</evidence>
<keyword evidence="1" id="KW-0805">Transcription regulation</keyword>
<dbReference type="GO" id="GO:0006357">
    <property type="term" value="P:regulation of transcription by RNA polymerase II"/>
    <property type="evidence" value="ECO:0007669"/>
    <property type="project" value="InterPro"/>
</dbReference>
<evidence type="ECO:0000313" key="10">
    <source>
        <dbReference type="EnsemblPlants" id="Kaladp0055s0060.1.v1.1"/>
    </source>
</evidence>
<dbReference type="CDD" id="cd00298">
    <property type="entry name" value="ACD_sHsps_p23-like"/>
    <property type="match status" value="1"/>
</dbReference>
<name>A0A7N0U5A3_KALFE</name>
<dbReference type="PROSITE" id="PS01031">
    <property type="entry name" value="SHSP"/>
    <property type="match status" value="1"/>
</dbReference>
<dbReference type="InterPro" id="IPR001606">
    <property type="entry name" value="ARID_dom"/>
</dbReference>
<reference evidence="10" key="1">
    <citation type="submission" date="2021-01" db="UniProtKB">
        <authorList>
            <consortium name="EnsemblPlants"/>
        </authorList>
    </citation>
    <scope>IDENTIFICATION</scope>
</reference>
<dbReference type="InterPro" id="IPR008978">
    <property type="entry name" value="HSP20-like_chaperone"/>
</dbReference>
<feature type="domain" description="ARID" evidence="9">
    <location>
        <begin position="232"/>
        <end position="323"/>
    </location>
</feature>
<dbReference type="PANTHER" id="PTHR15348:SF19">
    <property type="entry name" value="ARID DOMAIN-CONTAINING PROTEIN"/>
    <property type="match status" value="1"/>
</dbReference>
<accession>A0A7N0U5A3</accession>
<organism evidence="10 11">
    <name type="scientific">Kalanchoe fedtschenkoi</name>
    <name type="common">Lavender scallops</name>
    <name type="synonym">South American air plant</name>
    <dbReference type="NCBI Taxonomy" id="63787"/>
    <lineage>
        <taxon>Eukaryota</taxon>
        <taxon>Viridiplantae</taxon>
        <taxon>Streptophyta</taxon>
        <taxon>Embryophyta</taxon>
        <taxon>Tracheophyta</taxon>
        <taxon>Spermatophyta</taxon>
        <taxon>Magnoliopsida</taxon>
        <taxon>eudicotyledons</taxon>
        <taxon>Gunneridae</taxon>
        <taxon>Pentapetalae</taxon>
        <taxon>Saxifragales</taxon>
        <taxon>Crassulaceae</taxon>
        <taxon>Kalanchoe</taxon>
    </lineage>
</organism>
<dbReference type="SUPFAM" id="SSF46774">
    <property type="entry name" value="ARID-like"/>
    <property type="match status" value="1"/>
</dbReference>
<keyword evidence="11" id="KW-1185">Reference proteome</keyword>